<accession>A0ABR8RGM5</accession>
<reference evidence="2 3" key="1">
    <citation type="submission" date="2020-08" db="EMBL/GenBank/DDBJ databases">
        <title>A Genomic Blueprint of the Chicken Gut Microbiome.</title>
        <authorList>
            <person name="Gilroy R."/>
            <person name="Ravi A."/>
            <person name="Getino M."/>
            <person name="Pursley I."/>
            <person name="Horton D.L."/>
            <person name="Alikhan N.-F."/>
            <person name="Baker D."/>
            <person name="Gharbi K."/>
            <person name="Hall N."/>
            <person name="Watson M."/>
            <person name="Adriaenssens E.M."/>
            <person name="Foster-Nyarko E."/>
            <person name="Jarju S."/>
            <person name="Secka A."/>
            <person name="Antonio M."/>
            <person name="Oren A."/>
            <person name="Chaudhuri R."/>
            <person name="La Ragione R.M."/>
            <person name="Hildebrand F."/>
            <person name="Pallen M.J."/>
        </authorList>
    </citation>
    <scope>NUCLEOTIDE SEQUENCE [LARGE SCALE GENOMIC DNA]</scope>
    <source>
        <strain evidence="2 3">Sa4CVA2</strain>
    </source>
</reference>
<name>A0ABR8RGM5_9GAMM</name>
<dbReference type="EMBL" id="JACSQR010000004">
    <property type="protein sequence ID" value="MBD7946953.1"/>
    <property type="molecule type" value="Genomic_DNA"/>
</dbReference>
<organism evidence="2 3">
    <name type="scientific">Psychrobacter communis</name>
    <dbReference type="NCBI Taxonomy" id="2762238"/>
    <lineage>
        <taxon>Bacteria</taxon>
        <taxon>Pseudomonadati</taxon>
        <taxon>Pseudomonadota</taxon>
        <taxon>Gammaproteobacteria</taxon>
        <taxon>Moraxellales</taxon>
        <taxon>Moraxellaceae</taxon>
        <taxon>Psychrobacter</taxon>
    </lineage>
</organism>
<proteinExistence type="predicted"/>
<feature type="compositionally biased region" description="Polar residues" evidence="1">
    <location>
        <begin position="85"/>
        <end position="103"/>
    </location>
</feature>
<gene>
    <name evidence="2" type="ORF">H9653_02775</name>
</gene>
<keyword evidence="3" id="KW-1185">Reference proteome</keyword>
<sequence length="334" mass="38121">MSQSSKLSLWQRIKQLLSMAAEQATIDDTKIDNDLDSDLSSDSSLTKQDKNNAYPLENEGDSNKDNGIESCLKDAKGNKNDDTDISGSSTDLNHNVNRSANHSVDNHVDNHFDEVIYSSLSSNLDSRLDSSTDTDAYFDFDNDIDSMTQQNALNDTPIVNYLKQYFDEQQWHYNHYRPKSSDSDNNDSQQSHYLSFRMRNKKLDCGYLFRVQEHNNLLAVYGILPFLIPESHQSAAMLLITQINYDMLIGNLEMDINDGEIRYKNAIDVEAVGMDESTIEHLLQSVIAMTTVTYEIFSELVNNQNPATELQELLMALYRQEDARTFFLPTQFVQ</sequence>
<comment type="caution">
    <text evidence="2">The sequence shown here is derived from an EMBL/GenBank/DDBJ whole genome shotgun (WGS) entry which is preliminary data.</text>
</comment>
<evidence type="ECO:0000256" key="1">
    <source>
        <dbReference type="SAM" id="MobiDB-lite"/>
    </source>
</evidence>
<dbReference type="RefSeq" id="WP_191690307.1">
    <property type="nucleotide sequence ID" value="NZ_JACSQR010000004.1"/>
</dbReference>
<evidence type="ECO:0000313" key="2">
    <source>
        <dbReference type="EMBL" id="MBD7946953.1"/>
    </source>
</evidence>
<feature type="compositionally biased region" description="Basic and acidic residues" evidence="1">
    <location>
        <begin position="61"/>
        <end position="82"/>
    </location>
</feature>
<evidence type="ECO:0000313" key="3">
    <source>
        <dbReference type="Proteomes" id="UP000606724"/>
    </source>
</evidence>
<feature type="region of interest" description="Disordered" evidence="1">
    <location>
        <begin position="31"/>
        <end position="105"/>
    </location>
</feature>
<protein>
    <submittedName>
        <fullName evidence="2">YbjN domain-containing protein</fullName>
    </submittedName>
</protein>
<dbReference type="Proteomes" id="UP000606724">
    <property type="component" value="Unassembled WGS sequence"/>
</dbReference>